<feature type="signal peptide" evidence="1">
    <location>
        <begin position="1"/>
        <end position="18"/>
    </location>
</feature>
<dbReference type="EMBL" id="JASBNA010000046">
    <property type="protein sequence ID" value="KAK7680807.1"/>
    <property type="molecule type" value="Genomic_DNA"/>
</dbReference>
<gene>
    <name evidence="2" type="ORF">QCA50_016117</name>
</gene>
<sequence>MSWFILTIVLFLALRATAAPVRSNAIGSRHISDSDSTALAPGTPDVHPRFGPFRFGGHGFGGFKNFHPGENAVSNM</sequence>
<feature type="chain" id="PRO_5043844302" description="Secreted protein" evidence="1">
    <location>
        <begin position="19"/>
        <end position="76"/>
    </location>
</feature>
<proteinExistence type="predicted"/>
<keyword evidence="3" id="KW-1185">Reference proteome</keyword>
<evidence type="ECO:0000313" key="2">
    <source>
        <dbReference type="EMBL" id="KAK7680807.1"/>
    </source>
</evidence>
<comment type="caution">
    <text evidence="2">The sequence shown here is derived from an EMBL/GenBank/DDBJ whole genome shotgun (WGS) entry which is preliminary data.</text>
</comment>
<protein>
    <recommendedName>
        <fullName evidence="4">Secreted protein</fullName>
    </recommendedName>
</protein>
<name>A0AAW0FND6_9APHY</name>
<evidence type="ECO:0000313" key="3">
    <source>
        <dbReference type="Proteomes" id="UP001385951"/>
    </source>
</evidence>
<organism evidence="2 3">
    <name type="scientific">Cerrena zonata</name>
    <dbReference type="NCBI Taxonomy" id="2478898"/>
    <lineage>
        <taxon>Eukaryota</taxon>
        <taxon>Fungi</taxon>
        <taxon>Dikarya</taxon>
        <taxon>Basidiomycota</taxon>
        <taxon>Agaricomycotina</taxon>
        <taxon>Agaricomycetes</taxon>
        <taxon>Polyporales</taxon>
        <taxon>Cerrenaceae</taxon>
        <taxon>Cerrena</taxon>
    </lineage>
</organism>
<keyword evidence="1" id="KW-0732">Signal</keyword>
<accession>A0AAW0FND6</accession>
<evidence type="ECO:0008006" key="4">
    <source>
        <dbReference type="Google" id="ProtNLM"/>
    </source>
</evidence>
<dbReference type="Proteomes" id="UP001385951">
    <property type="component" value="Unassembled WGS sequence"/>
</dbReference>
<evidence type="ECO:0000256" key="1">
    <source>
        <dbReference type="SAM" id="SignalP"/>
    </source>
</evidence>
<reference evidence="2 3" key="1">
    <citation type="submission" date="2022-09" db="EMBL/GenBank/DDBJ databases">
        <authorList>
            <person name="Palmer J.M."/>
        </authorList>
    </citation>
    <scope>NUCLEOTIDE SEQUENCE [LARGE SCALE GENOMIC DNA]</scope>
    <source>
        <strain evidence="2 3">DSM 7382</strain>
    </source>
</reference>
<dbReference type="AlphaFoldDB" id="A0AAW0FND6"/>